<dbReference type="OrthoDB" id="21243at2759"/>
<evidence type="ECO:0000313" key="6">
    <source>
        <dbReference type="EMBL" id="CCG83081.1"/>
    </source>
</evidence>
<keyword evidence="1" id="KW-0436">Ligase</keyword>
<dbReference type="GO" id="GO:0005829">
    <property type="term" value="C:cytosol"/>
    <property type="evidence" value="ECO:0007669"/>
    <property type="project" value="TreeGrafter"/>
</dbReference>
<evidence type="ECO:0000256" key="2">
    <source>
        <dbReference type="ARBA" id="ARBA00022741"/>
    </source>
</evidence>
<dbReference type="PANTHER" id="PTHR42918:SF5">
    <property type="entry name" value="LYSINE--TRNA LIGASE, MITOCHONDRIAL"/>
    <property type="match status" value="1"/>
</dbReference>
<dbReference type="Pfam" id="PF01336">
    <property type="entry name" value="tRNA_anti-codon"/>
    <property type="match status" value="1"/>
</dbReference>
<reference evidence="6 7" key="1">
    <citation type="journal article" date="2013" name="MBio">
        <title>Genome sequencing of the plant pathogen Taphrina deformans, the causal agent of peach leaf curl.</title>
        <authorList>
            <person name="Cisse O.H."/>
            <person name="Almeida J.M.G.C.F."/>
            <person name="Fonseca A."/>
            <person name="Kumar A.A."/>
            <person name="Salojaervi J."/>
            <person name="Overmyer K."/>
            <person name="Hauser P.M."/>
            <person name="Pagni M."/>
        </authorList>
    </citation>
    <scope>NUCLEOTIDE SEQUENCE [LARGE SCALE GENOMIC DNA]</scope>
    <source>
        <strain evidence="7">PYCC 5710 / ATCC 11124 / CBS 356.35 / IMI 108563 / JCM 9778 / NBRC 8474</strain>
    </source>
</reference>
<accession>R4XF40</accession>
<dbReference type="GO" id="GO:0000049">
    <property type="term" value="F:tRNA binding"/>
    <property type="evidence" value="ECO:0007669"/>
    <property type="project" value="TreeGrafter"/>
</dbReference>
<dbReference type="InterPro" id="IPR018149">
    <property type="entry name" value="Lys-tRNA-synth_II_C"/>
</dbReference>
<evidence type="ECO:0000259" key="5">
    <source>
        <dbReference type="PROSITE" id="PS50862"/>
    </source>
</evidence>
<dbReference type="STRING" id="1097556.R4XF40"/>
<dbReference type="GO" id="GO:0005524">
    <property type="term" value="F:ATP binding"/>
    <property type="evidence" value="ECO:0007669"/>
    <property type="project" value="UniProtKB-KW"/>
</dbReference>
<dbReference type="PRINTS" id="PR00982">
    <property type="entry name" value="TRNASYNTHLYS"/>
</dbReference>
<dbReference type="InterPro" id="IPR004365">
    <property type="entry name" value="NA-bd_OB_tRNA"/>
</dbReference>
<dbReference type="eggNOG" id="KOG1885">
    <property type="taxonomic scope" value="Eukaryota"/>
</dbReference>
<gene>
    <name evidence="6" type="ORF">TAPDE_003209</name>
</gene>
<protein>
    <submittedName>
        <fullName evidence="6">Lysyl-tRNA synthetase</fullName>
    </submittedName>
</protein>
<evidence type="ECO:0000313" key="7">
    <source>
        <dbReference type="Proteomes" id="UP000013776"/>
    </source>
</evidence>
<dbReference type="GO" id="GO:0004824">
    <property type="term" value="F:lysine-tRNA ligase activity"/>
    <property type="evidence" value="ECO:0007669"/>
    <property type="project" value="InterPro"/>
</dbReference>
<organism evidence="6 7">
    <name type="scientific">Taphrina deformans (strain PYCC 5710 / ATCC 11124 / CBS 356.35 / IMI 108563 / JCM 9778 / NBRC 8474)</name>
    <name type="common">Peach leaf curl fungus</name>
    <name type="synonym">Lalaria deformans</name>
    <dbReference type="NCBI Taxonomy" id="1097556"/>
    <lineage>
        <taxon>Eukaryota</taxon>
        <taxon>Fungi</taxon>
        <taxon>Dikarya</taxon>
        <taxon>Ascomycota</taxon>
        <taxon>Taphrinomycotina</taxon>
        <taxon>Taphrinomycetes</taxon>
        <taxon>Taphrinales</taxon>
        <taxon>Taphrinaceae</taxon>
        <taxon>Taphrina</taxon>
    </lineage>
</organism>
<dbReference type="SUPFAM" id="SSF50249">
    <property type="entry name" value="Nucleic acid-binding proteins"/>
    <property type="match status" value="1"/>
</dbReference>
<keyword evidence="4" id="KW-0030">Aminoacyl-tRNA synthetase</keyword>
<evidence type="ECO:0000256" key="4">
    <source>
        <dbReference type="ARBA" id="ARBA00023146"/>
    </source>
</evidence>
<sequence length="464" mass="52169">MKVTSRLFSALPRIRPTPSFVTHDVFLDKYSDIPKDQKSSTQVTIRGRVSSKRASGQKLFFFDTASSGTKIQVVGTNPSTDVATAFKGLGRGDHVQVSGIPGRTERGEVSIYATEVIRLSQCHHRIPEQYEDYAKRMTKRHVDFMVNESSRQVILKRSKLISTLRAELDRRGFVELETPILQSSASGATARPFETKSVAGLDLQLKIAPELALKRAVIGGFDRVYEIGKSFRNEGISRRHNPEFTTCEFYQAYAGLEDLIGLTKELLISLEASLDRKIDPQLFRKDHFQRLDFTSTIEDAIGQELPTDQSALLKLFERLKIDRPEDISVANLYDVLSGRYIEPLCDLPTFVVNLPSALSPLAKSTDGISHRFELYVNRMELVNAYEEENDPQLQRQKFKAQSDGRLTVEEEDYCNALEWGLPPTGGFGMGIDRLVMLLTNTTRINETLLAGGIMNQPRNKVKSS</sequence>
<dbReference type="SUPFAM" id="SSF55681">
    <property type="entry name" value="Class II aaRS and biotin synthetases"/>
    <property type="match status" value="1"/>
</dbReference>
<evidence type="ECO:0000256" key="3">
    <source>
        <dbReference type="ARBA" id="ARBA00022840"/>
    </source>
</evidence>
<name>R4XF40_TAPDE</name>
<dbReference type="PROSITE" id="PS50862">
    <property type="entry name" value="AA_TRNA_LIGASE_II"/>
    <property type="match status" value="1"/>
</dbReference>
<dbReference type="InterPro" id="IPR006195">
    <property type="entry name" value="aa-tRNA-synth_II"/>
</dbReference>
<dbReference type="Proteomes" id="UP000013776">
    <property type="component" value="Unassembled WGS sequence"/>
</dbReference>
<dbReference type="VEuPathDB" id="FungiDB:TAPDE_003209"/>
<keyword evidence="7" id="KW-1185">Reference proteome</keyword>
<comment type="caution">
    <text evidence="6">The sequence shown here is derived from an EMBL/GenBank/DDBJ whole genome shotgun (WGS) entry which is preliminary data.</text>
</comment>
<keyword evidence="2" id="KW-0547">Nucleotide-binding</keyword>
<dbReference type="AlphaFoldDB" id="R4XF40"/>
<proteinExistence type="predicted"/>
<dbReference type="InterPro" id="IPR045864">
    <property type="entry name" value="aa-tRNA-synth_II/BPL/LPL"/>
</dbReference>
<dbReference type="EMBL" id="CAHR02000120">
    <property type="protein sequence ID" value="CCG83081.1"/>
    <property type="molecule type" value="Genomic_DNA"/>
</dbReference>
<dbReference type="GO" id="GO:0006430">
    <property type="term" value="P:lysyl-tRNA aminoacylation"/>
    <property type="evidence" value="ECO:0007669"/>
    <property type="project" value="InterPro"/>
</dbReference>
<dbReference type="InterPro" id="IPR012340">
    <property type="entry name" value="NA-bd_OB-fold"/>
</dbReference>
<evidence type="ECO:0000256" key="1">
    <source>
        <dbReference type="ARBA" id="ARBA00022598"/>
    </source>
</evidence>
<dbReference type="Gene3D" id="2.40.50.140">
    <property type="entry name" value="Nucleic acid-binding proteins"/>
    <property type="match status" value="1"/>
</dbReference>
<dbReference type="PANTHER" id="PTHR42918">
    <property type="entry name" value="LYSYL-TRNA SYNTHETASE"/>
    <property type="match status" value="1"/>
</dbReference>
<dbReference type="Gene3D" id="3.30.930.10">
    <property type="entry name" value="Bira Bifunctional Protein, Domain 2"/>
    <property type="match status" value="1"/>
</dbReference>
<keyword evidence="3" id="KW-0067">ATP-binding</keyword>
<dbReference type="InterPro" id="IPR004364">
    <property type="entry name" value="Aa-tRNA-synt_II"/>
</dbReference>
<dbReference type="Pfam" id="PF00152">
    <property type="entry name" value="tRNA-synt_2"/>
    <property type="match status" value="1"/>
</dbReference>
<feature type="domain" description="Aminoacyl-transfer RNA synthetases class-II family profile" evidence="5">
    <location>
        <begin position="157"/>
        <end position="457"/>
    </location>
</feature>